<keyword evidence="1" id="KW-0175">Coiled coil</keyword>
<sequence>MSTGRPRFPSALLKMTEEDIAAVEEYCSPQRVALLERAVARMETHVKEQECELGAIEKLLRPKPQLYGVVEVRDTYTEAIEQLREAASALRAVLRNPVLFDTDANRHVIIHLERTERSISKLIRDLMRVNLTDSPSPPMTLSSENTTDDVTP</sequence>
<feature type="coiled-coil region" evidence="1">
    <location>
        <begin position="32"/>
        <end position="93"/>
    </location>
</feature>
<dbReference type="AlphaFoldDB" id="A0A1I7YKU7"/>
<evidence type="ECO:0000256" key="2">
    <source>
        <dbReference type="SAM" id="MobiDB-lite"/>
    </source>
</evidence>
<reference evidence="4" key="1">
    <citation type="submission" date="2016-11" db="UniProtKB">
        <authorList>
            <consortium name="WormBaseParasite"/>
        </authorList>
    </citation>
    <scope>IDENTIFICATION</scope>
</reference>
<dbReference type="WBParaSite" id="L893_g17332.t1">
    <property type="protein sequence ID" value="L893_g17332.t1"/>
    <property type="gene ID" value="L893_g17332"/>
</dbReference>
<name>A0A1I7YKU7_9BILA</name>
<evidence type="ECO:0000313" key="4">
    <source>
        <dbReference type="WBParaSite" id="L893_g17332.t1"/>
    </source>
</evidence>
<organism evidence="3 4">
    <name type="scientific">Steinernema glaseri</name>
    <dbReference type="NCBI Taxonomy" id="37863"/>
    <lineage>
        <taxon>Eukaryota</taxon>
        <taxon>Metazoa</taxon>
        <taxon>Ecdysozoa</taxon>
        <taxon>Nematoda</taxon>
        <taxon>Chromadorea</taxon>
        <taxon>Rhabditida</taxon>
        <taxon>Tylenchina</taxon>
        <taxon>Panagrolaimomorpha</taxon>
        <taxon>Strongyloidoidea</taxon>
        <taxon>Steinernematidae</taxon>
        <taxon>Steinernema</taxon>
    </lineage>
</organism>
<feature type="region of interest" description="Disordered" evidence="2">
    <location>
        <begin position="133"/>
        <end position="152"/>
    </location>
</feature>
<evidence type="ECO:0000256" key="1">
    <source>
        <dbReference type="SAM" id="Coils"/>
    </source>
</evidence>
<protein>
    <submittedName>
        <fullName evidence="4">Cdc6_C domain-containing protein</fullName>
    </submittedName>
</protein>
<keyword evidence="3" id="KW-1185">Reference proteome</keyword>
<accession>A0A1I7YKU7</accession>
<proteinExistence type="predicted"/>
<evidence type="ECO:0000313" key="3">
    <source>
        <dbReference type="Proteomes" id="UP000095287"/>
    </source>
</evidence>
<dbReference type="Proteomes" id="UP000095287">
    <property type="component" value="Unplaced"/>
</dbReference>